<name>A0A0H3G7X3_BRUSU</name>
<dbReference type="KEGG" id="bsi:BS1330_I1249"/>
<dbReference type="EMBL" id="CP002997">
    <property type="protein sequence ID" value="AEM18590.1"/>
    <property type="molecule type" value="Genomic_DNA"/>
</dbReference>
<dbReference type="KEGG" id="bms:BR1253"/>
<protein>
    <submittedName>
        <fullName evidence="1">Uncharacterized protein</fullName>
    </submittedName>
</protein>
<dbReference type="Proteomes" id="UP000007104">
    <property type="component" value="Chromosome I"/>
</dbReference>
<proteinExistence type="predicted"/>
<evidence type="ECO:0000313" key="1">
    <source>
        <dbReference type="EMBL" id="AEM18590.1"/>
    </source>
</evidence>
<evidence type="ECO:0000313" key="2">
    <source>
        <dbReference type="Proteomes" id="UP000007104"/>
    </source>
</evidence>
<accession>A0A0H3G7X3</accession>
<organism evidence="1 2">
    <name type="scientific">Brucella suis biovar 1 (strain 1330)</name>
    <dbReference type="NCBI Taxonomy" id="204722"/>
    <lineage>
        <taxon>Bacteria</taxon>
        <taxon>Pseudomonadati</taxon>
        <taxon>Pseudomonadota</taxon>
        <taxon>Alphaproteobacteria</taxon>
        <taxon>Hyphomicrobiales</taxon>
        <taxon>Brucellaceae</taxon>
        <taxon>Brucella/Ochrobactrum group</taxon>
        <taxon>Brucella</taxon>
    </lineage>
</organism>
<dbReference type="AlphaFoldDB" id="A0A0H3G7X3"/>
<gene>
    <name evidence="1" type="ordered locus">BS1330_I1249</name>
</gene>
<sequence>MKAVFPLCCGRTCILFAFTLLTGDKLIVIRPLADRRLA</sequence>
<keyword evidence="2" id="KW-1185">Reference proteome</keyword>
<reference evidence="1 2" key="1">
    <citation type="journal article" date="2011" name="J. Bacteriol.">
        <title>Revised genome sequence of Brucella suis 1330.</title>
        <authorList>
            <person name="Tae H."/>
            <person name="Shallom S."/>
            <person name="Settlage R."/>
            <person name="Preston D."/>
            <person name="Adams L.G."/>
            <person name="Garner H.R."/>
        </authorList>
    </citation>
    <scope>NUCLEOTIDE SEQUENCE [LARGE SCALE GENOMIC DNA]</scope>
    <source>
        <strain evidence="1 2">1330</strain>
    </source>
</reference>
<dbReference type="HOGENOM" id="CLU_3325363_0_0_5"/>